<dbReference type="OrthoDB" id="7025426at2759"/>
<proteinExistence type="inferred from homology"/>
<dbReference type="PANTHER" id="PTHR30053:SF14">
    <property type="entry name" value="TRANSLATION ELONGATION FACTOR KOW-LIKE DOMAIN-CONTAINING PROTEIN"/>
    <property type="match status" value="1"/>
</dbReference>
<dbReference type="Pfam" id="PF08207">
    <property type="entry name" value="EFP_N"/>
    <property type="match status" value="1"/>
</dbReference>
<dbReference type="InterPro" id="IPR008991">
    <property type="entry name" value="Translation_prot_SH3-like_sf"/>
</dbReference>
<dbReference type="eggNOG" id="ENOG502QS68">
    <property type="taxonomic scope" value="Eukaryota"/>
</dbReference>
<sequence>MFSQLRSSFGQVGKPFRPAVQQWAAIRGYKVTINNVRTGAVIEFRGKPHVVTKAVHSVMGRGSAHVKLDLKDVVTGARYTERFKTSDSVEAVKIFTRSLQYLYHDETEVHVMDPETFEQHAVPLETMQGGEKAVAFLQESTPISVAFLDNTAITAKLPPTFIFEVVDAPAIVKAAANATAKGVGYKVAVLPNGLRVEVPDFVVIGDKIECSVDENLNISYSKRVK</sequence>
<keyword evidence="4" id="KW-0648">Protein biosynthesis</keyword>
<dbReference type="InterPro" id="IPR013852">
    <property type="entry name" value="Transl_elong_P/YeiP_CS"/>
</dbReference>
<feature type="domain" description="Translation elongation factor P/YeiP central" evidence="3">
    <location>
        <begin position="96"/>
        <end position="153"/>
    </location>
</feature>
<dbReference type="InterPro" id="IPR014722">
    <property type="entry name" value="Rib_uL2_dom2"/>
</dbReference>
<dbReference type="PIRSF" id="PIRSF005901">
    <property type="entry name" value="EF-P"/>
    <property type="match status" value="1"/>
</dbReference>
<dbReference type="SMART" id="SM01185">
    <property type="entry name" value="EFP"/>
    <property type="match status" value="1"/>
</dbReference>
<evidence type="ECO:0000313" key="5">
    <source>
        <dbReference type="Proteomes" id="UP000054350"/>
    </source>
</evidence>
<dbReference type="InterPro" id="IPR013185">
    <property type="entry name" value="Transl_elong_KOW-like"/>
</dbReference>
<reference evidence="5" key="2">
    <citation type="submission" date="2009-11" db="EMBL/GenBank/DDBJ databases">
        <title>The Genome Sequence of Allomyces macrogynus strain ATCC 38327.</title>
        <authorList>
            <consortium name="The Broad Institute Genome Sequencing Platform"/>
            <person name="Russ C."/>
            <person name="Cuomo C."/>
            <person name="Shea T."/>
            <person name="Young S.K."/>
            <person name="Zeng Q."/>
            <person name="Koehrsen M."/>
            <person name="Haas B."/>
            <person name="Borodovsky M."/>
            <person name="Guigo R."/>
            <person name="Alvarado L."/>
            <person name="Berlin A."/>
            <person name="Borenstein D."/>
            <person name="Chen Z."/>
            <person name="Engels R."/>
            <person name="Freedman E."/>
            <person name="Gellesch M."/>
            <person name="Goldberg J."/>
            <person name="Griggs A."/>
            <person name="Gujja S."/>
            <person name="Heiman D."/>
            <person name="Hepburn T."/>
            <person name="Howarth C."/>
            <person name="Jen D."/>
            <person name="Larson L."/>
            <person name="Lewis B."/>
            <person name="Mehta T."/>
            <person name="Park D."/>
            <person name="Pearson M."/>
            <person name="Roberts A."/>
            <person name="Saif S."/>
            <person name="Shenoy N."/>
            <person name="Sisk P."/>
            <person name="Stolte C."/>
            <person name="Sykes S."/>
            <person name="Walk T."/>
            <person name="White J."/>
            <person name="Yandava C."/>
            <person name="Burger G."/>
            <person name="Gray M.W."/>
            <person name="Holland P.W.H."/>
            <person name="King N."/>
            <person name="Lang F.B.F."/>
            <person name="Roger A.J."/>
            <person name="Ruiz-Trillo I."/>
            <person name="Lander E."/>
            <person name="Nusbaum C."/>
        </authorList>
    </citation>
    <scope>NUCLEOTIDE SEQUENCE [LARGE SCALE GENOMIC DNA]</scope>
    <source>
        <strain evidence="5">ATCC 38327</strain>
    </source>
</reference>
<dbReference type="Proteomes" id="UP000054350">
    <property type="component" value="Unassembled WGS sequence"/>
</dbReference>
<evidence type="ECO:0000259" key="3">
    <source>
        <dbReference type="SMART" id="SM01185"/>
    </source>
</evidence>
<protein>
    <submittedName>
        <fullName evidence="4">Translation elongation factor P</fullName>
    </submittedName>
</protein>
<evidence type="ECO:0000313" key="4">
    <source>
        <dbReference type="EMBL" id="KNE66091.1"/>
    </source>
</evidence>
<dbReference type="GO" id="GO:0003746">
    <property type="term" value="F:translation elongation factor activity"/>
    <property type="evidence" value="ECO:0007669"/>
    <property type="project" value="UniProtKB-KW"/>
</dbReference>
<dbReference type="SUPFAM" id="SSF50104">
    <property type="entry name" value="Translation proteins SH3-like domain"/>
    <property type="match status" value="1"/>
</dbReference>
<name>A0A0L0SUF0_ALLM3</name>
<dbReference type="Gene3D" id="2.40.50.140">
    <property type="entry name" value="Nucleic acid-binding proteins"/>
    <property type="match status" value="2"/>
</dbReference>
<accession>A0A0L0SUF0</accession>
<comment type="similarity">
    <text evidence="1">Belongs to the elongation factor P family.</text>
</comment>
<dbReference type="InterPro" id="IPR020599">
    <property type="entry name" value="Transl_elong_fac_P/YeiP"/>
</dbReference>
<dbReference type="Gene3D" id="2.30.30.30">
    <property type="match status" value="1"/>
</dbReference>
<dbReference type="InterPro" id="IPR015365">
    <property type="entry name" value="Elong-fact-P_C"/>
</dbReference>
<dbReference type="GO" id="GO:0043043">
    <property type="term" value="P:peptide biosynthetic process"/>
    <property type="evidence" value="ECO:0007669"/>
    <property type="project" value="InterPro"/>
</dbReference>
<dbReference type="PANTHER" id="PTHR30053">
    <property type="entry name" value="ELONGATION FACTOR P"/>
    <property type="match status" value="1"/>
</dbReference>
<dbReference type="STRING" id="578462.A0A0L0SUF0"/>
<evidence type="ECO:0000259" key="2">
    <source>
        <dbReference type="SMART" id="SM00841"/>
    </source>
</evidence>
<keyword evidence="5" id="KW-1185">Reference proteome</keyword>
<keyword evidence="4" id="KW-0251">Elongation factor</keyword>
<evidence type="ECO:0000256" key="1">
    <source>
        <dbReference type="ARBA" id="ARBA00009479"/>
    </source>
</evidence>
<feature type="domain" description="Elongation factor P C-terminal" evidence="2">
    <location>
        <begin position="161"/>
        <end position="223"/>
    </location>
</feature>
<gene>
    <name evidence="4" type="ORF">AMAG_10350</name>
</gene>
<dbReference type="Pfam" id="PF01132">
    <property type="entry name" value="EFP"/>
    <property type="match status" value="1"/>
</dbReference>
<dbReference type="GO" id="GO:0005737">
    <property type="term" value="C:cytoplasm"/>
    <property type="evidence" value="ECO:0007669"/>
    <property type="project" value="InterPro"/>
</dbReference>
<dbReference type="EMBL" id="GG745349">
    <property type="protein sequence ID" value="KNE66091.1"/>
    <property type="molecule type" value="Genomic_DNA"/>
</dbReference>
<dbReference type="PROSITE" id="PS01275">
    <property type="entry name" value="EFP"/>
    <property type="match status" value="1"/>
</dbReference>
<organism evidence="4 5">
    <name type="scientific">Allomyces macrogynus (strain ATCC 38327)</name>
    <name type="common">Allomyces javanicus var. macrogynus</name>
    <dbReference type="NCBI Taxonomy" id="578462"/>
    <lineage>
        <taxon>Eukaryota</taxon>
        <taxon>Fungi</taxon>
        <taxon>Fungi incertae sedis</taxon>
        <taxon>Blastocladiomycota</taxon>
        <taxon>Blastocladiomycetes</taxon>
        <taxon>Blastocladiales</taxon>
        <taxon>Blastocladiaceae</taxon>
        <taxon>Allomyces</taxon>
    </lineage>
</organism>
<dbReference type="AlphaFoldDB" id="A0A0L0SUF0"/>
<dbReference type="SUPFAM" id="SSF50249">
    <property type="entry name" value="Nucleic acid-binding proteins"/>
    <property type="match status" value="1"/>
</dbReference>
<dbReference type="VEuPathDB" id="FungiDB:AMAG_10350"/>
<dbReference type="InterPro" id="IPR001059">
    <property type="entry name" value="Transl_elong_P/YeiP_cen"/>
</dbReference>
<dbReference type="SMART" id="SM00841">
    <property type="entry name" value="Elong-fact-P_C"/>
    <property type="match status" value="1"/>
</dbReference>
<dbReference type="Pfam" id="PF09285">
    <property type="entry name" value="Elong-fact-P_C"/>
    <property type="match status" value="1"/>
</dbReference>
<dbReference type="CDD" id="cd04470">
    <property type="entry name" value="S1_EF-P_repeat_1"/>
    <property type="match status" value="1"/>
</dbReference>
<reference evidence="4 5" key="1">
    <citation type="submission" date="2009-11" db="EMBL/GenBank/DDBJ databases">
        <title>Annotation of Allomyces macrogynus ATCC 38327.</title>
        <authorList>
            <consortium name="The Broad Institute Genome Sequencing Platform"/>
            <person name="Russ C."/>
            <person name="Cuomo C."/>
            <person name="Burger G."/>
            <person name="Gray M.W."/>
            <person name="Holland P.W.H."/>
            <person name="King N."/>
            <person name="Lang F.B.F."/>
            <person name="Roger A.J."/>
            <person name="Ruiz-Trillo I."/>
            <person name="Young S.K."/>
            <person name="Zeng Q."/>
            <person name="Gargeya S."/>
            <person name="Fitzgerald M."/>
            <person name="Haas B."/>
            <person name="Abouelleil A."/>
            <person name="Alvarado L."/>
            <person name="Arachchi H.M."/>
            <person name="Berlin A."/>
            <person name="Chapman S.B."/>
            <person name="Gearin G."/>
            <person name="Goldberg J."/>
            <person name="Griggs A."/>
            <person name="Gujja S."/>
            <person name="Hansen M."/>
            <person name="Heiman D."/>
            <person name="Howarth C."/>
            <person name="Larimer J."/>
            <person name="Lui A."/>
            <person name="MacDonald P.J.P."/>
            <person name="McCowen C."/>
            <person name="Montmayeur A."/>
            <person name="Murphy C."/>
            <person name="Neiman D."/>
            <person name="Pearson M."/>
            <person name="Priest M."/>
            <person name="Roberts A."/>
            <person name="Saif S."/>
            <person name="Shea T."/>
            <person name="Sisk P."/>
            <person name="Stolte C."/>
            <person name="Sykes S."/>
            <person name="Wortman J."/>
            <person name="Nusbaum C."/>
            <person name="Birren B."/>
        </authorList>
    </citation>
    <scope>NUCLEOTIDE SEQUENCE [LARGE SCALE GENOMIC DNA]</scope>
    <source>
        <strain evidence="4 5">ATCC 38327</strain>
    </source>
</reference>
<dbReference type="InterPro" id="IPR012340">
    <property type="entry name" value="NA-bd_OB-fold"/>
</dbReference>